<evidence type="ECO:0000256" key="1">
    <source>
        <dbReference type="SAM" id="MobiDB-lite"/>
    </source>
</evidence>
<dbReference type="EMBL" id="BDIP01002069">
    <property type="protein sequence ID" value="GIQ85671.1"/>
    <property type="molecule type" value="Genomic_DNA"/>
</dbReference>
<accession>A0A9K3D069</accession>
<reference evidence="2 3" key="1">
    <citation type="journal article" date="2018" name="PLoS ONE">
        <title>The draft genome of Kipferlia bialata reveals reductive genome evolution in fornicate parasites.</title>
        <authorList>
            <person name="Tanifuji G."/>
            <person name="Takabayashi S."/>
            <person name="Kume K."/>
            <person name="Takagi M."/>
            <person name="Nakayama T."/>
            <person name="Kamikawa R."/>
            <person name="Inagaki Y."/>
            <person name="Hashimoto T."/>
        </authorList>
    </citation>
    <scope>NUCLEOTIDE SEQUENCE [LARGE SCALE GENOMIC DNA]</scope>
    <source>
        <strain evidence="2">NY0173</strain>
    </source>
</reference>
<evidence type="ECO:0000313" key="3">
    <source>
        <dbReference type="Proteomes" id="UP000265618"/>
    </source>
</evidence>
<keyword evidence="3" id="KW-1185">Reference proteome</keyword>
<protein>
    <submittedName>
        <fullName evidence="2">Uncharacterized protein</fullName>
    </submittedName>
</protein>
<organism evidence="2 3">
    <name type="scientific">Kipferlia bialata</name>
    <dbReference type="NCBI Taxonomy" id="797122"/>
    <lineage>
        <taxon>Eukaryota</taxon>
        <taxon>Metamonada</taxon>
        <taxon>Carpediemonas-like organisms</taxon>
        <taxon>Kipferlia</taxon>
    </lineage>
</organism>
<feature type="compositionally biased region" description="Acidic residues" evidence="1">
    <location>
        <begin position="772"/>
        <end position="788"/>
    </location>
</feature>
<evidence type="ECO:0000313" key="2">
    <source>
        <dbReference type="EMBL" id="GIQ85671.1"/>
    </source>
</evidence>
<dbReference type="Proteomes" id="UP000265618">
    <property type="component" value="Unassembled WGS sequence"/>
</dbReference>
<proteinExistence type="predicted"/>
<comment type="caution">
    <text evidence="2">The sequence shown here is derived from an EMBL/GenBank/DDBJ whole genome shotgun (WGS) entry which is preliminary data.</text>
</comment>
<gene>
    <name evidence="2" type="ORF">KIPB_007380</name>
</gene>
<sequence length="878" mass="97521">MGRSKKEVDEAEAEERRRKTAIMAIEPSILKNEGEKLLRKGDPHEAGVKFNNYGKRMGEEGRWRRAWDAHLKDLVCSYLYINSPEGKQGTVTGIMTALANCGEASAEYGNLDVSVHCFEEVFAALDRVTPKEDRRAGCVEEVYHQAHMEGAFKWATRLSEAYEGGENIVSPHMVKDCWNRVRLSLKHRYPKTRRHILVELALVRLLLMVEDTTTAWEWLDTLWGEEMSARSGILRYTNSELQPAITDCRVRLAAISSLHAASLTERGRHIEAANVHLRLARVEHMGNCSGGRHVVGQAYYSAGLCMLRAGRILAADEWFGESTKVSWEKGGDEQQEAIHTAVSVIISKRQGLRDSLDNLFEAEKSGTLGIGDCMRFLTALDTLSSVTLGGVTCLPVLEVLSRLCVALPICQSVYETLLLSPPAQTGPTVHDLGAGLVKMYASQADLYVNLRHVAGDISGQTEESTLKAEDEILVGLLCRGHTFNAQPTSEDMLQRAEAVALRGLSLFESMPEGDRGASLSDTMRCVQHYTRALFLQKASGTRTPLYTHPVSSVPVDSGRPTAKHIDSVYERCGADACVDINTALILGIVAEVYGQLHRVKAVYPDMDSCFKYRHNVTGDPDANWWYHTTRMLSKILHGSLNAKPNYQQMQVIVNLQSIKKHPFRARDILPQHLRPNNIPHGLFLAQIQKYRKMEWEEGFLDFGLTHAMKAIVEDMEAERKVKGGESGYSPEDAPPIELSCSELSCPEGEPLQSSDVPMGEREMGQSEGGAVVEDEGVVDSEEESEESEAVSCSRIRPAHPVYTPSDEESSAGESAPEEPASKRQAEGPEPDTPEQIRERLEQFKRLIHREMRQLVAADRKRFLMGLAAVVDSTMSSHS</sequence>
<dbReference type="AlphaFoldDB" id="A0A9K3D069"/>
<name>A0A9K3D069_9EUKA</name>
<feature type="region of interest" description="Disordered" evidence="1">
    <location>
        <begin position="722"/>
        <end position="838"/>
    </location>
</feature>